<dbReference type="KEGG" id="mev:Metev_1632"/>
<dbReference type="OrthoDB" id="7902at2157"/>
<dbReference type="EMBL" id="CP002069">
    <property type="protein sequence ID" value="ADI74474.1"/>
    <property type="molecule type" value="Genomic_DNA"/>
</dbReference>
<proteinExistence type="predicted"/>
<evidence type="ECO:0000313" key="2">
    <source>
        <dbReference type="Proteomes" id="UP000000391"/>
    </source>
</evidence>
<dbReference type="SUPFAM" id="SSF160975">
    <property type="entry name" value="AF1531-like"/>
    <property type="match status" value="1"/>
</dbReference>
<protein>
    <recommendedName>
        <fullName evidence="3">Nucleotide binding protein</fullName>
    </recommendedName>
</protein>
<evidence type="ECO:0008006" key="3">
    <source>
        <dbReference type="Google" id="ProtNLM"/>
    </source>
</evidence>
<reference evidence="1 2" key="1">
    <citation type="submission" date="2010-06" db="EMBL/GenBank/DDBJ databases">
        <title>Complete sequence chromosome of Methanohalobium evestigatum Z-7303.</title>
        <authorList>
            <consortium name="US DOE Joint Genome Institute"/>
            <person name="Lucas S."/>
            <person name="Copeland A."/>
            <person name="Lapidus A."/>
            <person name="Cheng J.-F."/>
            <person name="Bruce D."/>
            <person name="Goodwin L."/>
            <person name="Pitluck S."/>
            <person name="Saunders E."/>
            <person name="Detter J.C."/>
            <person name="Han C."/>
            <person name="Tapia R."/>
            <person name="Land M."/>
            <person name="Hauser L."/>
            <person name="Kyrpides N."/>
            <person name="Mikhailova N."/>
            <person name="Sieprawska-Lupa M."/>
            <person name="Whitman W.B."/>
            <person name="Anderson I."/>
            <person name="Woyke T."/>
        </authorList>
    </citation>
    <scope>NUCLEOTIDE SEQUENCE [LARGE SCALE GENOMIC DNA]</scope>
    <source>
        <strain evidence="2">ATCC BAA-1072 / DSM 3721 / NBRC 107634 / OCM 161 / Z-7303</strain>
    </source>
</reference>
<evidence type="ECO:0000313" key="1">
    <source>
        <dbReference type="EMBL" id="ADI74474.1"/>
    </source>
</evidence>
<sequence>MKKRGKPKQKEDYAWVLDYLPYGNPNDTRPAHQKKPLLQGIGDRYFVLMEMVPKEGVSPEIQSRVYIGDGERKIVDHVKHRISYDDLSHGAQLELPYVLEKTVQEQEDRFVKFFNDAHPITTRLHMLELLPGIGKKLMWAIIDEKKKGNFKDFTDLNDRVSGVHHPVRIIAKRIEEELKDDNIKYRLFTAEPHHPKKKEE</sequence>
<keyword evidence="2" id="KW-1185">Reference proteome</keyword>
<dbReference type="Gene3D" id="1.10.150.280">
    <property type="entry name" value="AF1531-like domain"/>
    <property type="match status" value="1"/>
</dbReference>
<dbReference type="PANTHER" id="PTHR40734:SF1">
    <property type="entry name" value="DNA-BINDING PROTEIN"/>
    <property type="match status" value="1"/>
</dbReference>
<dbReference type="RefSeq" id="WP_013195039.1">
    <property type="nucleotide sequence ID" value="NC_014253.1"/>
</dbReference>
<dbReference type="HOGENOM" id="CLU_076814_1_0_2"/>
<dbReference type="AlphaFoldDB" id="D7EAV7"/>
<organism evidence="1 2">
    <name type="scientific">Methanohalobium evestigatum (strain ATCC BAA-1072 / DSM 3721 / NBRC 107634 / OCM 161 / Z-7303)</name>
    <dbReference type="NCBI Taxonomy" id="644295"/>
    <lineage>
        <taxon>Archaea</taxon>
        <taxon>Methanobacteriati</taxon>
        <taxon>Methanobacteriota</taxon>
        <taxon>Stenosarchaea group</taxon>
        <taxon>Methanomicrobia</taxon>
        <taxon>Methanosarcinales</taxon>
        <taxon>Methanosarcinaceae</taxon>
        <taxon>Methanohalobium</taxon>
    </lineage>
</organism>
<accession>D7EAV7</accession>
<dbReference type="Gene3D" id="2.40.50.140">
    <property type="entry name" value="Nucleic acid-binding proteins"/>
    <property type="match status" value="1"/>
</dbReference>
<dbReference type="STRING" id="644295.Metev_1632"/>
<gene>
    <name evidence="1" type="ordered locus">Metev_1632</name>
</gene>
<dbReference type="InterPro" id="IPR012340">
    <property type="entry name" value="NA-bd_OB-fold"/>
</dbReference>
<dbReference type="InterPro" id="IPR007003">
    <property type="entry name" value="DUF655"/>
</dbReference>
<dbReference type="PANTHER" id="PTHR40734">
    <property type="entry name" value="TRNA-SPECIFIC ADENOSINE DEAMINASE-RELATED"/>
    <property type="match status" value="1"/>
</dbReference>
<dbReference type="GeneID" id="9347274"/>
<dbReference type="Pfam" id="PF04919">
    <property type="entry name" value="DUF655"/>
    <property type="match status" value="1"/>
</dbReference>
<name>D7EAV7_METEZ</name>
<dbReference type="Proteomes" id="UP000000391">
    <property type="component" value="Chromosome"/>
</dbReference>